<dbReference type="AlphaFoldDB" id="A0A0G4LCV8"/>
<feature type="domain" description="C2H2-type" evidence="3">
    <location>
        <begin position="926"/>
        <end position="953"/>
    </location>
</feature>
<evidence type="ECO:0000256" key="2">
    <source>
        <dbReference type="SAM" id="MobiDB-lite"/>
    </source>
</evidence>
<dbReference type="PANTHER" id="PTHR35391:SF3">
    <property type="entry name" value="FINGER DOMAIN PROTEIN, PUTATIVE (AFU_ORTHOLOGUE AFUA_8G04300)-RELATED"/>
    <property type="match status" value="1"/>
</dbReference>
<dbReference type="InterPro" id="IPR013087">
    <property type="entry name" value="Znf_C2H2_type"/>
</dbReference>
<reference evidence="5" key="1">
    <citation type="submission" date="2015-05" db="EMBL/GenBank/DDBJ databases">
        <authorList>
            <person name="Fogelqvist Johan"/>
        </authorList>
    </citation>
    <scope>NUCLEOTIDE SEQUENCE [LARGE SCALE GENOMIC DNA]</scope>
</reference>
<gene>
    <name evidence="4" type="ORF">BN1708_000404</name>
</gene>
<dbReference type="STRING" id="100787.A0A0G4LCV8"/>
<feature type="compositionally biased region" description="Polar residues" evidence="2">
    <location>
        <begin position="520"/>
        <end position="534"/>
    </location>
</feature>
<proteinExistence type="predicted"/>
<feature type="region of interest" description="Disordered" evidence="2">
    <location>
        <begin position="343"/>
        <end position="377"/>
    </location>
</feature>
<protein>
    <recommendedName>
        <fullName evidence="3">C2H2-type domain-containing protein</fullName>
    </recommendedName>
</protein>
<dbReference type="Pfam" id="PF26082">
    <property type="entry name" value="zf-C2H2_AcuF"/>
    <property type="match status" value="1"/>
</dbReference>
<feature type="region of interest" description="Disordered" evidence="2">
    <location>
        <begin position="485"/>
        <end position="559"/>
    </location>
</feature>
<feature type="compositionally biased region" description="Polar residues" evidence="2">
    <location>
        <begin position="221"/>
        <end position="230"/>
    </location>
</feature>
<name>A0A0G4LCV8_VERLO</name>
<evidence type="ECO:0000256" key="1">
    <source>
        <dbReference type="PROSITE-ProRule" id="PRU00042"/>
    </source>
</evidence>
<dbReference type="Proteomes" id="UP000044602">
    <property type="component" value="Unassembled WGS sequence"/>
</dbReference>
<evidence type="ECO:0000313" key="4">
    <source>
        <dbReference type="EMBL" id="CRK19739.1"/>
    </source>
</evidence>
<keyword evidence="1" id="KW-0863">Zinc-finger</keyword>
<feature type="compositionally biased region" description="Polar residues" evidence="2">
    <location>
        <begin position="343"/>
        <end position="355"/>
    </location>
</feature>
<organism evidence="4 5">
    <name type="scientific">Verticillium longisporum</name>
    <name type="common">Verticillium dahliae var. longisporum</name>
    <dbReference type="NCBI Taxonomy" id="100787"/>
    <lineage>
        <taxon>Eukaryota</taxon>
        <taxon>Fungi</taxon>
        <taxon>Dikarya</taxon>
        <taxon>Ascomycota</taxon>
        <taxon>Pezizomycotina</taxon>
        <taxon>Sordariomycetes</taxon>
        <taxon>Hypocreomycetidae</taxon>
        <taxon>Glomerellales</taxon>
        <taxon>Plectosphaerellaceae</taxon>
        <taxon>Verticillium</taxon>
    </lineage>
</organism>
<feature type="region of interest" description="Disordered" evidence="2">
    <location>
        <begin position="116"/>
        <end position="139"/>
    </location>
</feature>
<keyword evidence="1" id="KW-0862">Zinc</keyword>
<feature type="region of interest" description="Disordered" evidence="2">
    <location>
        <begin position="203"/>
        <end position="324"/>
    </location>
</feature>
<feature type="compositionally biased region" description="Polar residues" evidence="2">
    <location>
        <begin position="116"/>
        <end position="129"/>
    </location>
</feature>
<sequence length="1183" mass="129988">MASTYTMSNPYLHDDQGPVSQNQPTSGGLQYQYNGTPNGGTNHLTPFSPHLLSNSASPTHHNTNTPAESISNYSQYHTSEYSDMDDTDPFYGVDFNSTEGGTPSFLDENLLPLSRTSSFGTTPASQSFDVTRPRKTSDLGVYPFSPEQTASMHTPSPASDQRAFAVQQVDGPPTSVSPRDLQKPFAAPPVPTFVSAPVFQLTPDPSRSGRSSEEDLVSRHPVTTAQSPRVTVSLWGRDDDQPIVPLERTFTPDDDDPVTVRGSFSAAGDMVHAGDQVTSMPPPPHPKDESSIRRRLSSSSRRGLEPGSRTTAETESPNEMVTRREIEEKNVEVGKWLIGNVVQSPPAEQSSSSIAQLDKADPNRQDDEKIPLGDQTENKYLSNQVYFHPGGGEMTQTDLDILHANSKWGDAPMSHPISSQGERFQPESSQAAIARYNKMWDNESIVSKAATWGTRRRSLPSLLDVDIESVTSGKLLKKLSIARGEGTRPDRGVRRPSLLQDLRGLVRRPSGSGLLKRSRSNNGEESPQPAGSQSPERRDSSPHLAPPARTSSWGNKKGPVPSINTALVSMGNSVASIGTTHARNSSISATSITSPRSPFNNTLQVKNTLRRPRSKSDLPKPSPSNETHSNLVGMWRKTGGPPVATLATSTNVDVEDEDEDEDDGDDGDMKIEPNRTISDITPTFAGFQQHILRLNPGLETSGNYLVERIAHQQIIRYKQLLNFKKKHLQAGADCSCGPLCVALGGSATILDQKGAPKSLDPLSASYDIEDGNMTPIEGAITQDSFPTDIPMPLTPSLPAEFECQLCFQAKKFNKPSDWTKHVHEDVQPFTCTWDRCRDPKIFKRKADWVRHENEGHRHLEWWTCDVEDCTHTCYRRDNFLQHLVREHKFAEPKFKNKAAVKQQSSDPTWQKVEQCHQDTPVKPQDEPCRFCGKSFPSWKKLTVHLAKHMEQISLPILRLVAERELEPDTIISPVQDAPPRNAFNTAVPFNESISSRTNLSSQFRCGQATYPPPAGRPSGLVTDPRAFGNNNGVPFGYMDNMQQQYDDSLFSSTYGDNGQELHSSPLIDQTNGLGFGHANFQNMALPTNVYGGGQGQYMTVPPSGEPFPALDTDALGLHQPGMGQMSMDSSLQYGMLMGQGQGHGHGLGQIPTHPNMAQYAAQGRTSPYSRSPHQEMNGFYAPQ</sequence>
<feature type="compositionally biased region" description="Polar residues" evidence="2">
    <location>
        <begin position="18"/>
        <end position="71"/>
    </location>
</feature>
<feature type="compositionally biased region" description="Polar residues" evidence="2">
    <location>
        <begin position="310"/>
        <end position="319"/>
    </location>
</feature>
<feature type="compositionally biased region" description="Acidic residues" evidence="2">
    <location>
        <begin position="653"/>
        <end position="666"/>
    </location>
</feature>
<feature type="compositionally biased region" description="Basic and acidic residues" evidence="2">
    <location>
        <begin position="358"/>
        <end position="371"/>
    </location>
</feature>
<dbReference type="PANTHER" id="PTHR35391">
    <property type="entry name" value="C2H2-TYPE DOMAIN-CONTAINING PROTEIN-RELATED"/>
    <property type="match status" value="1"/>
</dbReference>
<feature type="region of interest" description="Disordered" evidence="2">
    <location>
        <begin position="581"/>
        <end position="674"/>
    </location>
</feature>
<evidence type="ECO:0000313" key="5">
    <source>
        <dbReference type="Proteomes" id="UP000044602"/>
    </source>
</evidence>
<feature type="region of interest" description="Disordered" evidence="2">
    <location>
        <begin position="1161"/>
        <end position="1183"/>
    </location>
</feature>
<dbReference type="PROSITE" id="PS00028">
    <property type="entry name" value="ZINC_FINGER_C2H2_1"/>
    <property type="match status" value="2"/>
</dbReference>
<evidence type="ECO:0000259" key="3">
    <source>
        <dbReference type="PROSITE" id="PS50157"/>
    </source>
</evidence>
<dbReference type="EMBL" id="CVQH01011112">
    <property type="protein sequence ID" value="CRK19739.1"/>
    <property type="molecule type" value="Genomic_DNA"/>
</dbReference>
<keyword evidence="1" id="KW-0479">Metal-binding</keyword>
<dbReference type="PROSITE" id="PS50157">
    <property type="entry name" value="ZINC_FINGER_C2H2_2"/>
    <property type="match status" value="1"/>
</dbReference>
<dbReference type="GO" id="GO:0008270">
    <property type="term" value="F:zinc ion binding"/>
    <property type="evidence" value="ECO:0007669"/>
    <property type="project" value="UniProtKB-KW"/>
</dbReference>
<dbReference type="InterPro" id="IPR058925">
    <property type="entry name" value="zf-C2H2_AcuF"/>
</dbReference>
<dbReference type="SMART" id="SM00355">
    <property type="entry name" value="ZnF_C2H2"/>
    <property type="match status" value="3"/>
</dbReference>
<feature type="compositionally biased region" description="Polar residues" evidence="2">
    <location>
        <begin position="581"/>
        <end position="607"/>
    </location>
</feature>
<accession>A0A0G4LCV8</accession>
<feature type="compositionally biased region" description="Low complexity" evidence="2">
    <location>
        <begin position="297"/>
        <end position="309"/>
    </location>
</feature>
<feature type="region of interest" description="Disordered" evidence="2">
    <location>
        <begin position="1"/>
        <end position="71"/>
    </location>
</feature>
<keyword evidence="5" id="KW-1185">Reference proteome</keyword>